<evidence type="ECO:0000256" key="1">
    <source>
        <dbReference type="SAM" id="MobiDB-lite"/>
    </source>
</evidence>
<dbReference type="AlphaFoldDB" id="A0AAN9AME5"/>
<dbReference type="Proteomes" id="UP001374579">
    <property type="component" value="Unassembled WGS sequence"/>
</dbReference>
<proteinExistence type="predicted"/>
<sequence>MGEPLRVYTHHDGASIQCTFCRRCVEKDCTQACFLFDKDLDEVIEQCTKAERKQHLDRFLRMVNALLNQGGGVIYIHSKPHLLAFWDEQIDNDLMELVPDDTLFDNNFERRVITGENHVIFRVKPGHRPCSTRDFHSKVSLNKGLTDPTHPQMRRLLKVDRQPPDNTDPPDQIVTPSALQQGAVIRFQENVYTQAKVVQQNKLSRVRAATPVTKLVNYWWNELKLPLYIAAFTKQRHGGSFFLGLREEKEETGMRWKLVPNTEGLAAVFGGDGDKGFWKDDKNEGLIHLTTEEHVPKREHKTGRFICEGVALPKRDHGQFERELKERIRGDLLGEVIGQDVNASPDLDAFVDIFFYPVLDAGHTNGHNSNAPGADKGILGLADPKDYPASGPHACIHAGQSGSPNTGAQSAISARQSGSPDQIYVVEARVKYFHGVCFQSKGGPEAYIFDCQQKPRRAERVEMSNWIQGQRCVALQA</sequence>
<dbReference type="EMBL" id="JBAMIC010001413">
    <property type="protein sequence ID" value="KAK7089511.1"/>
    <property type="molecule type" value="Genomic_DNA"/>
</dbReference>
<evidence type="ECO:0000313" key="3">
    <source>
        <dbReference type="Proteomes" id="UP001374579"/>
    </source>
</evidence>
<feature type="compositionally biased region" description="Polar residues" evidence="1">
    <location>
        <begin position="400"/>
        <end position="414"/>
    </location>
</feature>
<accession>A0AAN9AME5</accession>
<name>A0AAN9AME5_9CAEN</name>
<organism evidence="2 3">
    <name type="scientific">Littorina saxatilis</name>
    <dbReference type="NCBI Taxonomy" id="31220"/>
    <lineage>
        <taxon>Eukaryota</taxon>
        <taxon>Metazoa</taxon>
        <taxon>Spiralia</taxon>
        <taxon>Lophotrochozoa</taxon>
        <taxon>Mollusca</taxon>
        <taxon>Gastropoda</taxon>
        <taxon>Caenogastropoda</taxon>
        <taxon>Littorinimorpha</taxon>
        <taxon>Littorinoidea</taxon>
        <taxon>Littorinidae</taxon>
        <taxon>Littorina</taxon>
    </lineage>
</organism>
<reference evidence="2 3" key="1">
    <citation type="submission" date="2024-02" db="EMBL/GenBank/DDBJ databases">
        <title>Chromosome-scale genome assembly of the rough periwinkle Littorina saxatilis.</title>
        <authorList>
            <person name="De Jode A."/>
            <person name="Faria R."/>
            <person name="Formenti G."/>
            <person name="Sims Y."/>
            <person name="Smith T.P."/>
            <person name="Tracey A."/>
            <person name="Wood J.M.D."/>
            <person name="Zagrodzka Z.B."/>
            <person name="Johannesson K."/>
            <person name="Butlin R.K."/>
            <person name="Leder E.H."/>
        </authorList>
    </citation>
    <scope>NUCLEOTIDE SEQUENCE [LARGE SCALE GENOMIC DNA]</scope>
    <source>
        <strain evidence="2">Snail1</strain>
        <tissue evidence="2">Muscle</tissue>
    </source>
</reference>
<comment type="caution">
    <text evidence="2">The sequence shown here is derived from an EMBL/GenBank/DDBJ whole genome shotgun (WGS) entry which is preliminary data.</text>
</comment>
<evidence type="ECO:0000313" key="2">
    <source>
        <dbReference type="EMBL" id="KAK7089511.1"/>
    </source>
</evidence>
<protein>
    <submittedName>
        <fullName evidence="2">Uncharacterized protein</fullName>
    </submittedName>
</protein>
<keyword evidence="3" id="KW-1185">Reference proteome</keyword>
<feature type="region of interest" description="Disordered" evidence="1">
    <location>
        <begin position="391"/>
        <end position="414"/>
    </location>
</feature>
<gene>
    <name evidence="2" type="ORF">V1264_024422</name>
</gene>